<keyword evidence="2" id="KW-0812">Transmembrane</keyword>
<dbReference type="AlphaFoldDB" id="G2R4A5"/>
<keyword evidence="2" id="KW-0472">Membrane</keyword>
<keyword evidence="2" id="KW-1133">Transmembrane helix</keyword>
<dbReference type="RefSeq" id="XP_003652388.1">
    <property type="nucleotide sequence ID" value="XM_003652340.1"/>
</dbReference>
<dbReference type="Proteomes" id="UP000008181">
    <property type="component" value="Chromosome 2"/>
</dbReference>
<protein>
    <recommendedName>
        <fullName evidence="5">Cytoskeleton-associated protein</fullName>
    </recommendedName>
</protein>
<dbReference type="GeneID" id="11515002"/>
<organism evidence="3 4">
    <name type="scientific">Thermothielavioides terrestris (strain ATCC 38088 / NRRL 8126)</name>
    <name type="common">Thielavia terrestris</name>
    <dbReference type="NCBI Taxonomy" id="578455"/>
    <lineage>
        <taxon>Eukaryota</taxon>
        <taxon>Fungi</taxon>
        <taxon>Dikarya</taxon>
        <taxon>Ascomycota</taxon>
        <taxon>Pezizomycotina</taxon>
        <taxon>Sordariomycetes</taxon>
        <taxon>Sordariomycetidae</taxon>
        <taxon>Sordariales</taxon>
        <taxon>Chaetomiaceae</taxon>
        <taxon>Thermothielavioides</taxon>
        <taxon>Thermothielavioides terrestris</taxon>
    </lineage>
</organism>
<gene>
    <name evidence="3" type="ORF">THITE_2113842</name>
</gene>
<evidence type="ECO:0000313" key="4">
    <source>
        <dbReference type="Proteomes" id="UP000008181"/>
    </source>
</evidence>
<dbReference type="OrthoDB" id="5385189at2759"/>
<dbReference type="KEGG" id="ttt:THITE_2113842"/>
<keyword evidence="4" id="KW-1185">Reference proteome</keyword>
<feature type="region of interest" description="Disordered" evidence="1">
    <location>
        <begin position="341"/>
        <end position="360"/>
    </location>
</feature>
<evidence type="ECO:0000256" key="2">
    <source>
        <dbReference type="SAM" id="Phobius"/>
    </source>
</evidence>
<dbReference type="HOGENOM" id="CLU_051207_0_0_1"/>
<dbReference type="EMBL" id="CP003010">
    <property type="protein sequence ID" value="AEO66052.1"/>
    <property type="molecule type" value="Genomic_DNA"/>
</dbReference>
<dbReference type="STRING" id="578455.G2R4A5"/>
<evidence type="ECO:0008006" key="5">
    <source>
        <dbReference type="Google" id="ProtNLM"/>
    </source>
</evidence>
<evidence type="ECO:0000313" key="3">
    <source>
        <dbReference type="EMBL" id="AEO66052.1"/>
    </source>
</evidence>
<proteinExistence type="predicted"/>
<accession>G2R4A5</accession>
<reference evidence="3 4" key="1">
    <citation type="journal article" date="2011" name="Nat. Biotechnol.">
        <title>Comparative genomic analysis of the thermophilic biomass-degrading fungi Myceliophthora thermophila and Thielavia terrestris.</title>
        <authorList>
            <person name="Berka R.M."/>
            <person name="Grigoriev I.V."/>
            <person name="Otillar R."/>
            <person name="Salamov A."/>
            <person name="Grimwood J."/>
            <person name="Reid I."/>
            <person name="Ishmael N."/>
            <person name="John T."/>
            <person name="Darmond C."/>
            <person name="Moisan M.-C."/>
            <person name="Henrissat B."/>
            <person name="Coutinho P.M."/>
            <person name="Lombard V."/>
            <person name="Natvig D.O."/>
            <person name="Lindquist E."/>
            <person name="Schmutz J."/>
            <person name="Lucas S."/>
            <person name="Harris P."/>
            <person name="Powlowski J."/>
            <person name="Bellemare A."/>
            <person name="Taylor D."/>
            <person name="Butler G."/>
            <person name="de Vries R.P."/>
            <person name="Allijn I.E."/>
            <person name="van den Brink J."/>
            <person name="Ushinsky S."/>
            <person name="Storms R."/>
            <person name="Powell A.J."/>
            <person name="Paulsen I.T."/>
            <person name="Elbourne L.D.H."/>
            <person name="Baker S.E."/>
            <person name="Magnuson J."/>
            <person name="LaBoissiere S."/>
            <person name="Clutterbuck A.J."/>
            <person name="Martinez D."/>
            <person name="Wogulis M."/>
            <person name="de Leon A.L."/>
            <person name="Rey M.W."/>
            <person name="Tsang A."/>
        </authorList>
    </citation>
    <scope>NUCLEOTIDE SEQUENCE [LARGE SCALE GENOMIC DNA]</scope>
    <source>
        <strain evidence="4">ATCC 38088 / NRRL 8126</strain>
    </source>
</reference>
<name>G2R4A5_THETT</name>
<evidence type="ECO:0000256" key="1">
    <source>
        <dbReference type="SAM" id="MobiDB-lite"/>
    </source>
</evidence>
<dbReference type="eggNOG" id="ENOG502SE0J">
    <property type="taxonomic scope" value="Eukaryota"/>
</dbReference>
<feature type="transmembrane region" description="Helical" evidence="2">
    <location>
        <begin position="14"/>
        <end position="33"/>
    </location>
</feature>
<sequence>MAWFSKLIHDDRVLLGYLAINTVACLWGIHVLLRKWRDEAEIKPAQPKTQYITQETEDALKLGTLDTLLGHYNYSIRETAAKIVCDRAVNDRETVDMLLWGITRPDYEERLKNLRALAIITDPRESPANRALRLGPGCAGADLRLTARKDSLERLHRWKAYAALVRCLELSLDPEQEVLDNEDWDEYPLRDMTEKLCLMFISQLLNCYDAEKLVKAKFVEKWLAKQNWGKTREERLRNFLQYLRCRANRITDIIVCIRGTRSGREALEAAGLLPPSTPTDSDPEDNIPLIERFNVLLPANIDVNNLREDDPARVLIRSLQAVQSVEEQRMRHRHREAMVLNDGSHPVNSDDIIQRAESPL</sequence>